<dbReference type="PANTHER" id="PTHR14677">
    <property type="entry name" value="ARSENITE INDUCUBLE RNA ASSOCIATED PROTEIN AIP-1-RELATED"/>
    <property type="match status" value="1"/>
</dbReference>
<evidence type="ECO:0000259" key="6">
    <source>
        <dbReference type="PROSITE" id="PS51039"/>
    </source>
</evidence>
<evidence type="ECO:0000313" key="8">
    <source>
        <dbReference type="Proteomes" id="UP000070544"/>
    </source>
</evidence>
<evidence type="ECO:0000256" key="2">
    <source>
        <dbReference type="ARBA" id="ARBA00022737"/>
    </source>
</evidence>
<evidence type="ECO:0000256" key="3">
    <source>
        <dbReference type="ARBA" id="ARBA00022771"/>
    </source>
</evidence>
<dbReference type="Gene3D" id="4.10.1110.10">
    <property type="entry name" value="AN1-like Zinc finger"/>
    <property type="match status" value="2"/>
</dbReference>
<dbReference type="AlphaFoldDB" id="A0A139AM99"/>
<dbReference type="SMART" id="SM00154">
    <property type="entry name" value="ZnF_AN1"/>
    <property type="match status" value="2"/>
</dbReference>
<feature type="domain" description="AN1-type" evidence="6">
    <location>
        <begin position="86"/>
        <end position="134"/>
    </location>
</feature>
<feature type="domain" description="AN1-type" evidence="6">
    <location>
        <begin position="4"/>
        <end position="52"/>
    </location>
</feature>
<name>A0A139AM99_GONPJ</name>
<keyword evidence="3 5" id="KW-0863">Zinc-finger</keyword>
<keyword evidence="2" id="KW-0677">Repeat</keyword>
<dbReference type="PROSITE" id="PS51039">
    <property type="entry name" value="ZF_AN1"/>
    <property type="match status" value="2"/>
</dbReference>
<dbReference type="OMA" id="YKSHECP"/>
<evidence type="ECO:0000256" key="4">
    <source>
        <dbReference type="ARBA" id="ARBA00022833"/>
    </source>
</evidence>
<dbReference type="Proteomes" id="UP000070544">
    <property type="component" value="Unassembled WGS sequence"/>
</dbReference>
<dbReference type="OrthoDB" id="431929at2759"/>
<dbReference type="STRING" id="1344416.A0A139AM99"/>
<dbReference type="Pfam" id="PF01428">
    <property type="entry name" value="zf-AN1"/>
    <property type="match status" value="2"/>
</dbReference>
<dbReference type="InterPro" id="IPR035896">
    <property type="entry name" value="AN1-like_Znf"/>
</dbReference>
<reference evidence="7 8" key="1">
    <citation type="journal article" date="2015" name="Genome Biol. Evol.">
        <title>Phylogenomic analyses indicate that early fungi evolved digesting cell walls of algal ancestors of land plants.</title>
        <authorList>
            <person name="Chang Y."/>
            <person name="Wang S."/>
            <person name="Sekimoto S."/>
            <person name="Aerts A.L."/>
            <person name="Choi C."/>
            <person name="Clum A."/>
            <person name="LaButti K.M."/>
            <person name="Lindquist E.A."/>
            <person name="Yee Ngan C."/>
            <person name="Ohm R.A."/>
            <person name="Salamov A.A."/>
            <person name="Grigoriev I.V."/>
            <person name="Spatafora J.W."/>
            <person name="Berbee M.L."/>
        </authorList>
    </citation>
    <scope>NUCLEOTIDE SEQUENCE [LARGE SCALE GENOMIC DNA]</scope>
    <source>
        <strain evidence="7 8">JEL478</strain>
    </source>
</reference>
<dbReference type="EMBL" id="KQ965744">
    <property type="protein sequence ID" value="KXS17892.1"/>
    <property type="molecule type" value="Genomic_DNA"/>
</dbReference>
<keyword evidence="1" id="KW-0479">Metal-binding</keyword>
<gene>
    <name evidence="7" type="ORF">M427DRAFT_96522</name>
</gene>
<evidence type="ECO:0000313" key="7">
    <source>
        <dbReference type="EMBL" id="KXS17892.1"/>
    </source>
</evidence>
<keyword evidence="8" id="KW-1185">Reference proteome</keyword>
<dbReference type="Pfam" id="PF25403">
    <property type="entry name" value="zf-C2H2_ZFAND2"/>
    <property type="match status" value="1"/>
</dbReference>
<organism evidence="7 8">
    <name type="scientific">Gonapodya prolifera (strain JEL478)</name>
    <name type="common">Monoblepharis prolifera</name>
    <dbReference type="NCBI Taxonomy" id="1344416"/>
    <lineage>
        <taxon>Eukaryota</taxon>
        <taxon>Fungi</taxon>
        <taxon>Fungi incertae sedis</taxon>
        <taxon>Chytridiomycota</taxon>
        <taxon>Chytridiomycota incertae sedis</taxon>
        <taxon>Monoblepharidomycetes</taxon>
        <taxon>Monoblepharidales</taxon>
        <taxon>Gonapodyaceae</taxon>
        <taxon>Gonapodya</taxon>
    </lineage>
</organism>
<dbReference type="InterPro" id="IPR057357">
    <property type="entry name" value="Znf-C2H2_ZFAND2A/B"/>
</dbReference>
<proteinExistence type="predicted"/>
<dbReference type="InterPro" id="IPR000058">
    <property type="entry name" value="Znf_AN1"/>
</dbReference>
<dbReference type="GO" id="GO:0005737">
    <property type="term" value="C:cytoplasm"/>
    <property type="evidence" value="ECO:0007669"/>
    <property type="project" value="TreeGrafter"/>
</dbReference>
<dbReference type="PANTHER" id="PTHR14677:SF40">
    <property type="entry name" value="CDC48-ASSOCIATED UBIQUITIN-LIKE_ZINC FINGER PROTEIN 1"/>
    <property type="match status" value="1"/>
</dbReference>
<protein>
    <submittedName>
        <fullName evidence="7">AN1-type zinc finger protein 2B-like protein</fullName>
    </submittedName>
</protein>
<evidence type="ECO:0000256" key="1">
    <source>
        <dbReference type="ARBA" id="ARBA00022723"/>
    </source>
</evidence>
<keyword evidence="4" id="KW-0862">Zinc</keyword>
<evidence type="ECO:0000256" key="5">
    <source>
        <dbReference type="PROSITE-ProRule" id="PRU00449"/>
    </source>
</evidence>
<dbReference type="SUPFAM" id="SSF118310">
    <property type="entry name" value="AN1-like Zinc finger"/>
    <property type="match status" value="2"/>
</dbReference>
<dbReference type="GO" id="GO:0008270">
    <property type="term" value="F:zinc ion binding"/>
    <property type="evidence" value="ECO:0007669"/>
    <property type="project" value="UniProtKB-KW"/>
</dbReference>
<accession>A0A139AM99</accession>
<sequence length="144" mass="16030">MELPHLGKYCQVDNCHQLDFLPFTCPHCSIVTCLDHRAPEHHRSCTGPPSAIAVECPLCKVPVVNAKGETLDAAMERHIVGGCKKERAKVKCSAPGCRKSEWQPVNCKGCRQNFCFSHRFPTDHKCARLAQPTTAINRRAIEAH</sequence>